<sequence length="149" mass="16430">MSHMSVFPEFFVRSRSVKCEHHPSILHFPPILMKITLTGACAKARRVSESVAKQYIFLACTRGRSGLVVRSRPRDRRVAGSKPDSTEDPLCMEPVARQIIRSGQTSSCWCGAEAWPAQVPSSSSDSSSKLRGKSLNSPRVASKRDVNIT</sequence>
<keyword evidence="3" id="KW-1185">Reference proteome</keyword>
<accession>A0A4Y2MIG8</accession>
<feature type="region of interest" description="Disordered" evidence="1">
    <location>
        <begin position="116"/>
        <end position="149"/>
    </location>
</feature>
<reference evidence="2 3" key="1">
    <citation type="journal article" date="2019" name="Sci. Rep.">
        <title>Orb-weaving spider Araneus ventricosus genome elucidates the spidroin gene catalogue.</title>
        <authorList>
            <person name="Kono N."/>
            <person name="Nakamura H."/>
            <person name="Ohtoshi R."/>
            <person name="Moran D.A.P."/>
            <person name="Shinohara A."/>
            <person name="Yoshida Y."/>
            <person name="Fujiwara M."/>
            <person name="Mori M."/>
            <person name="Tomita M."/>
            <person name="Arakawa K."/>
        </authorList>
    </citation>
    <scope>NUCLEOTIDE SEQUENCE [LARGE SCALE GENOMIC DNA]</scope>
</reference>
<protein>
    <submittedName>
        <fullName evidence="2">Uncharacterized protein</fullName>
    </submittedName>
</protein>
<evidence type="ECO:0000313" key="2">
    <source>
        <dbReference type="EMBL" id="GBN26961.1"/>
    </source>
</evidence>
<comment type="caution">
    <text evidence="2">The sequence shown here is derived from an EMBL/GenBank/DDBJ whole genome shotgun (WGS) entry which is preliminary data.</text>
</comment>
<proteinExistence type="predicted"/>
<dbReference type="EMBL" id="BGPR01007452">
    <property type="protein sequence ID" value="GBN26961.1"/>
    <property type="molecule type" value="Genomic_DNA"/>
</dbReference>
<gene>
    <name evidence="2" type="ORF">AVEN_239638_1</name>
</gene>
<evidence type="ECO:0000256" key="1">
    <source>
        <dbReference type="SAM" id="MobiDB-lite"/>
    </source>
</evidence>
<dbReference type="Proteomes" id="UP000499080">
    <property type="component" value="Unassembled WGS sequence"/>
</dbReference>
<name>A0A4Y2MIG8_ARAVE</name>
<dbReference type="AlphaFoldDB" id="A0A4Y2MIG8"/>
<organism evidence="2 3">
    <name type="scientific">Araneus ventricosus</name>
    <name type="common">Orbweaver spider</name>
    <name type="synonym">Epeira ventricosa</name>
    <dbReference type="NCBI Taxonomy" id="182803"/>
    <lineage>
        <taxon>Eukaryota</taxon>
        <taxon>Metazoa</taxon>
        <taxon>Ecdysozoa</taxon>
        <taxon>Arthropoda</taxon>
        <taxon>Chelicerata</taxon>
        <taxon>Arachnida</taxon>
        <taxon>Araneae</taxon>
        <taxon>Araneomorphae</taxon>
        <taxon>Entelegynae</taxon>
        <taxon>Araneoidea</taxon>
        <taxon>Araneidae</taxon>
        <taxon>Araneus</taxon>
    </lineage>
</organism>
<evidence type="ECO:0000313" key="3">
    <source>
        <dbReference type="Proteomes" id="UP000499080"/>
    </source>
</evidence>